<keyword evidence="2 4" id="KW-0479">Metal-binding</keyword>
<evidence type="ECO:0000259" key="5">
    <source>
        <dbReference type="PROSITE" id="PS51007"/>
    </source>
</evidence>
<proteinExistence type="predicted"/>
<keyword evidence="1 4" id="KW-0349">Heme</keyword>
<evidence type="ECO:0000256" key="2">
    <source>
        <dbReference type="ARBA" id="ARBA00022723"/>
    </source>
</evidence>
<feature type="domain" description="Cytochrome c" evidence="5">
    <location>
        <begin position="54"/>
        <end position="141"/>
    </location>
</feature>
<accession>A0ABN8W727</accession>
<dbReference type="InterPro" id="IPR036909">
    <property type="entry name" value="Cyt_c-like_dom_sf"/>
</dbReference>
<gene>
    <name evidence="6" type="ORF">NSPWAT_2322</name>
</gene>
<dbReference type="Pfam" id="PF13442">
    <property type="entry name" value="Cytochrome_CBB3"/>
    <property type="match status" value="1"/>
</dbReference>
<sequence>MRVVRCVGMGVLCVVVLVWQEAAAFHPSIYAPRVPEGELERIQEMESPFRERQEYVDKGAKIYFGKGECVTCHSNDGTGVKLPGHQPRDFTDAKWQDLRTDGELMWVLENGSPGTGMPIRVGTVITKDEGWWVIQFIRAYRGARKEN</sequence>
<evidence type="ECO:0000313" key="6">
    <source>
        <dbReference type="EMBL" id="CAI2719178.1"/>
    </source>
</evidence>
<protein>
    <submittedName>
        <fullName evidence="6">Cytochrome c</fullName>
    </submittedName>
</protein>
<dbReference type="Gene3D" id="1.10.760.10">
    <property type="entry name" value="Cytochrome c-like domain"/>
    <property type="match status" value="1"/>
</dbReference>
<name>A0ABN8W727_9BACT</name>
<organism evidence="6 7">
    <name type="scientific">Nitrospina watsonii</name>
    <dbReference type="NCBI Taxonomy" id="1323948"/>
    <lineage>
        <taxon>Bacteria</taxon>
        <taxon>Pseudomonadati</taxon>
        <taxon>Nitrospinota/Tectimicrobiota group</taxon>
        <taxon>Nitrospinota</taxon>
        <taxon>Nitrospinia</taxon>
        <taxon>Nitrospinales</taxon>
        <taxon>Nitrospinaceae</taxon>
        <taxon>Nitrospina</taxon>
    </lineage>
</organism>
<dbReference type="PROSITE" id="PS51007">
    <property type="entry name" value="CYTC"/>
    <property type="match status" value="1"/>
</dbReference>
<dbReference type="InterPro" id="IPR009056">
    <property type="entry name" value="Cyt_c-like_dom"/>
</dbReference>
<evidence type="ECO:0000256" key="3">
    <source>
        <dbReference type="ARBA" id="ARBA00023004"/>
    </source>
</evidence>
<evidence type="ECO:0000313" key="7">
    <source>
        <dbReference type="Proteomes" id="UP001157733"/>
    </source>
</evidence>
<dbReference type="RefSeq" id="WP_282012028.1">
    <property type="nucleotide sequence ID" value="NZ_OX336137.1"/>
</dbReference>
<keyword evidence="3 4" id="KW-0408">Iron</keyword>
<dbReference type="EMBL" id="OX336137">
    <property type="protein sequence ID" value="CAI2719178.1"/>
    <property type="molecule type" value="Genomic_DNA"/>
</dbReference>
<dbReference type="Proteomes" id="UP001157733">
    <property type="component" value="Chromosome"/>
</dbReference>
<keyword evidence="7" id="KW-1185">Reference proteome</keyword>
<reference evidence="6 7" key="1">
    <citation type="submission" date="2022-09" db="EMBL/GenBank/DDBJ databases">
        <authorList>
            <person name="Kop L."/>
        </authorList>
    </citation>
    <scope>NUCLEOTIDE SEQUENCE [LARGE SCALE GENOMIC DNA]</scope>
    <source>
        <strain evidence="6 7">347</strain>
    </source>
</reference>
<evidence type="ECO:0000256" key="1">
    <source>
        <dbReference type="ARBA" id="ARBA00022617"/>
    </source>
</evidence>
<dbReference type="SUPFAM" id="SSF46626">
    <property type="entry name" value="Cytochrome c"/>
    <property type="match status" value="1"/>
</dbReference>
<evidence type="ECO:0000256" key="4">
    <source>
        <dbReference type="PROSITE-ProRule" id="PRU00433"/>
    </source>
</evidence>